<dbReference type="EMBL" id="CM032185">
    <property type="protein sequence ID" value="KAG7093092.1"/>
    <property type="molecule type" value="Genomic_DNA"/>
</dbReference>
<dbReference type="Proteomes" id="UP001049176">
    <property type="component" value="Chromosome 5"/>
</dbReference>
<dbReference type="OrthoDB" id="2927490at2759"/>
<organism evidence="2 3">
    <name type="scientific">Marasmius oreades</name>
    <name type="common">fairy-ring Marasmius</name>
    <dbReference type="NCBI Taxonomy" id="181124"/>
    <lineage>
        <taxon>Eukaryota</taxon>
        <taxon>Fungi</taxon>
        <taxon>Dikarya</taxon>
        <taxon>Basidiomycota</taxon>
        <taxon>Agaricomycotina</taxon>
        <taxon>Agaricomycetes</taxon>
        <taxon>Agaricomycetidae</taxon>
        <taxon>Agaricales</taxon>
        <taxon>Marasmiineae</taxon>
        <taxon>Marasmiaceae</taxon>
        <taxon>Marasmius</taxon>
    </lineage>
</organism>
<feature type="region of interest" description="Disordered" evidence="1">
    <location>
        <begin position="1"/>
        <end position="26"/>
    </location>
</feature>
<evidence type="ECO:0000256" key="1">
    <source>
        <dbReference type="SAM" id="MobiDB-lite"/>
    </source>
</evidence>
<dbReference type="KEGG" id="more:E1B28_009379"/>
<feature type="region of interest" description="Disordered" evidence="1">
    <location>
        <begin position="99"/>
        <end position="126"/>
    </location>
</feature>
<reference evidence="2" key="1">
    <citation type="journal article" date="2021" name="Genome Biol. Evol.">
        <title>The assembled and annotated genome of the fairy-ring fungus Marasmius oreades.</title>
        <authorList>
            <person name="Hiltunen M."/>
            <person name="Ament-Velasquez S.L."/>
            <person name="Johannesson H."/>
        </authorList>
    </citation>
    <scope>NUCLEOTIDE SEQUENCE</scope>
    <source>
        <strain evidence="2">03SP1</strain>
    </source>
</reference>
<dbReference type="AlphaFoldDB" id="A0A9P7USS1"/>
<feature type="compositionally biased region" description="Low complexity" evidence="1">
    <location>
        <begin position="106"/>
        <end position="118"/>
    </location>
</feature>
<proteinExistence type="predicted"/>
<comment type="caution">
    <text evidence="2">The sequence shown here is derived from an EMBL/GenBank/DDBJ whole genome shotgun (WGS) entry which is preliminary data.</text>
</comment>
<evidence type="ECO:0000313" key="3">
    <source>
        <dbReference type="Proteomes" id="UP001049176"/>
    </source>
</evidence>
<sequence>MTEKECTPKRPPAALEEKVGNPFPSAESQYSHTIALHLAHTYLPSITHLQLPGYTTRSKRFIQFARSKSRNKEYLNALKTVENLLSRTAVALRNFDKSLNGEDSDTNYSPSSPSTNPTVPHSDWGDDVWVGNGTSSSASSDSLQTSLNPAYSDASTYSDSELSTHEDPGSGDWTWIANLIIHFWETVRNEKCDLITNPQRNFWSRFMEARYRDWLAGDVASLALDYRDSVDKELRYSSFDFAEYVEEILTPGRRYGLLLDALSERQSLGTPSEVDADGTVVGYGTHYPVLTRHGPYS</sequence>
<protein>
    <submittedName>
        <fullName evidence="2">Uncharacterized protein</fullName>
    </submittedName>
</protein>
<gene>
    <name evidence="2" type="ORF">E1B28_009379</name>
</gene>
<dbReference type="GeneID" id="66078455"/>
<name>A0A9P7USS1_9AGAR</name>
<dbReference type="RefSeq" id="XP_043009562.1">
    <property type="nucleotide sequence ID" value="XM_043154271.1"/>
</dbReference>
<accession>A0A9P7USS1</accession>
<keyword evidence="3" id="KW-1185">Reference proteome</keyword>
<evidence type="ECO:0000313" key="2">
    <source>
        <dbReference type="EMBL" id="KAG7093092.1"/>
    </source>
</evidence>